<sequence>MYNFVNLSGDRKNEINKYSEEPNYIYDGWCEDIKPQYEMYIDFSNNTHICQQVMYILNFISTQHTLYNDGRCRYLYYWIYHALLHENKNYDMALQLYRIFLKTYFDTLTDDHICMNYVDDSKNIILEKSAKLTELYDTINNNKKAFDCACARKCYDLYIKYVEECHNDYDYDYCSELQSFKHKYGNNMKSIETCEGAGKILPSAIKHDLHVIIIIPMIILTIFSFLVFVLYKFTPIGSRITRRKRRQNVFLENQFDRTNTLLPTSGRTRRTEQNIAYNIAYDSTTYS</sequence>
<name>A0A565A500_PLAVI</name>
<proteinExistence type="predicted"/>
<organism evidence="2">
    <name type="scientific">Plasmodium vivax</name>
    <name type="common">malaria parasite P. vivax</name>
    <dbReference type="NCBI Taxonomy" id="5855"/>
    <lineage>
        <taxon>Eukaryota</taxon>
        <taxon>Sar</taxon>
        <taxon>Alveolata</taxon>
        <taxon>Apicomplexa</taxon>
        <taxon>Aconoidasida</taxon>
        <taxon>Haemosporida</taxon>
        <taxon>Plasmodiidae</taxon>
        <taxon>Plasmodium</taxon>
        <taxon>Plasmodium (Plasmodium)</taxon>
    </lineage>
</organism>
<gene>
    <name evidence="2" type="ORF">PVP01_0006090</name>
</gene>
<keyword evidence="1" id="KW-1133">Transmembrane helix</keyword>
<dbReference type="VEuPathDB" id="PlasmoDB:PVW1_120008000"/>
<dbReference type="VEuPathDB" id="PlasmoDB:PVPAM_000012100"/>
<reference evidence="2" key="1">
    <citation type="submission" date="2016-07" db="EMBL/GenBank/DDBJ databases">
        <authorList>
            <consortium name="Pathogen Informatics"/>
        </authorList>
    </citation>
    <scope>NUCLEOTIDE SEQUENCE</scope>
</reference>
<evidence type="ECO:0000313" key="2">
    <source>
        <dbReference type="EMBL" id="VUZ99896.1"/>
    </source>
</evidence>
<feature type="transmembrane region" description="Helical" evidence="1">
    <location>
        <begin position="209"/>
        <end position="233"/>
    </location>
</feature>
<keyword evidence="1" id="KW-0812">Transmembrane</keyword>
<evidence type="ECO:0000256" key="1">
    <source>
        <dbReference type="SAM" id="Phobius"/>
    </source>
</evidence>
<protein>
    <submittedName>
        <fullName evidence="2">VIR protein</fullName>
    </submittedName>
</protein>
<keyword evidence="1" id="KW-0472">Membrane</keyword>
<dbReference type="Pfam" id="PF05795">
    <property type="entry name" value="Plasmodium_Vir"/>
    <property type="match status" value="1"/>
</dbReference>
<dbReference type="Proteomes" id="UP000220605">
    <property type="component" value="Unassembled WGS sequence"/>
</dbReference>
<dbReference type="InterPro" id="IPR008780">
    <property type="entry name" value="Plasmodium_Vir"/>
</dbReference>
<dbReference type="OrthoDB" id="381216at2759"/>
<dbReference type="EMBL" id="FLZR02000018">
    <property type="protein sequence ID" value="VUZ99896.1"/>
    <property type="molecule type" value="Genomic_DNA"/>
</dbReference>
<dbReference type="AlphaFoldDB" id="A0A565A500"/>
<accession>A0A565A500</accession>
<dbReference type="VEuPathDB" id="PlasmoDB:PVP01_0006090"/>